<comment type="similarity">
    <text evidence="1">Belongs to the phage and mitochondrial RNA polymerase family.</text>
</comment>
<dbReference type="PROSITE" id="PS00900">
    <property type="entry name" value="RNA_POL_PHAGE_1"/>
    <property type="match status" value="1"/>
</dbReference>
<comment type="caution">
    <text evidence="9">The sequence shown here is derived from an EMBL/GenBank/DDBJ whole genome shotgun (WGS) entry which is preliminary data.</text>
</comment>
<evidence type="ECO:0000256" key="4">
    <source>
        <dbReference type="ARBA" id="ARBA00022679"/>
    </source>
</evidence>
<keyword evidence="5" id="KW-0548">Nucleotidyltransferase</keyword>
<dbReference type="Gene3D" id="1.10.1320.10">
    <property type="entry name" value="DNA-directed RNA polymerase, N-terminal domain"/>
    <property type="match status" value="1"/>
</dbReference>
<gene>
    <name evidence="9" type="ORF">HMPREF7215_2551</name>
</gene>
<dbReference type="InterPro" id="IPR046950">
    <property type="entry name" value="DNA-dir_Rpol_C_phage-type"/>
</dbReference>
<name>A0ABM9ZSA0_9BACT</name>
<keyword evidence="3 9" id="KW-0240">DNA-directed RNA polymerase</keyword>
<dbReference type="SUPFAM" id="SSF56672">
    <property type="entry name" value="DNA/RNA polymerases"/>
    <property type="match status" value="1"/>
</dbReference>
<evidence type="ECO:0000256" key="6">
    <source>
        <dbReference type="ARBA" id="ARBA00023163"/>
    </source>
</evidence>
<dbReference type="InterPro" id="IPR043502">
    <property type="entry name" value="DNA/RNA_pol_sf"/>
</dbReference>
<evidence type="ECO:0000313" key="10">
    <source>
        <dbReference type="Proteomes" id="UP000006462"/>
    </source>
</evidence>
<evidence type="ECO:0000256" key="3">
    <source>
        <dbReference type="ARBA" id="ARBA00022478"/>
    </source>
</evidence>
<dbReference type="Pfam" id="PF00940">
    <property type="entry name" value="RNA_pol"/>
    <property type="match status" value="1"/>
</dbReference>
<dbReference type="Proteomes" id="UP000006462">
    <property type="component" value="Unassembled WGS sequence"/>
</dbReference>
<dbReference type="InterPro" id="IPR029262">
    <property type="entry name" value="RPOL_N"/>
</dbReference>
<sequence>MNTHNEFLSLQLPDEYEKVLEREKTIRNQHIADIEDNSRKAFEDGVWSKHKPLRSLMASTLPFITDCARAVANNLKNTDGKATPHKNHILKFSKEDIDAYCYIALTVMLDESTKGRSLTHVYAAIASACEEEARINFWQKAAPRFFTAVVNRQKENTSDPLWIKLGLSVAMNRYANGVYGGKPHKEAQWEKWSTSYRYWMASTLAAIVLSKTSLFDVIRIPYSGNKNISETGYKLMPSAQLLQWVGNADAVLGLKGGFYLPLPIPPRHWTNTQNGGYWTVYGGQLPLVKNRNEAYQEEILNQPEQFATVFEAVNAAQDTAWRINQRVYTVLTELVHEGKAVAGLPSADKLPLPNCPKCGAKIVEGVKHECLQSPEVLDSWKGLARAVYRKNAKAIGQRLRLGMSMEIAALLLNDERFYYVYQTDFRGRLYPVGNLTPQGTDWEKGILEFADGVPLGAHGAKWLAVHVANCWGNDKVDYDERVQWAKDNTQWIRDCANEPLIHREWTEADSPFMFLAACIEWDGYCREGDGYLSHTPVGLDGSCSGIQHYSAMLRDEVGAIATNVKCLPNQHKKSDIYGLVAEEAVKQFREDATGADADKAKYAMFLLAHNLMDRKITKRAVMTLPYGSTFQTAREYVCEALSERTEIEQYDTKEVKSLLMYAATTVWHAIPKVVKGAREGMKFLKTVANLVAKASTPVAWVAPSGFVVQQSYYLTDMKRIKTRLQGSIIVKNKMPCWVASGGAVLLKDSHDSPYINKAKQVSGIAPNFIHSLDASHLMFSVCAAKKSRITSFALVHDSLGVHAGKTEEFAQILREQFWQLYTKHKPLEDFVEHIKPLLISGDERKLPKIPMINTFCPDDILKAKFLFS</sequence>
<dbReference type="EC" id="2.7.7.6" evidence="2"/>
<evidence type="ECO:0000256" key="1">
    <source>
        <dbReference type="ARBA" id="ARBA00009493"/>
    </source>
</evidence>
<protein>
    <recommendedName>
        <fullName evidence="2">DNA-directed RNA polymerase</fullName>
        <ecNumber evidence="2">2.7.7.6</ecNumber>
    </recommendedName>
</protein>
<dbReference type="GO" id="GO:0000428">
    <property type="term" value="C:DNA-directed RNA polymerase complex"/>
    <property type="evidence" value="ECO:0007669"/>
    <property type="project" value="UniProtKB-KW"/>
</dbReference>
<organism evidence="9 10">
    <name type="scientific">Pyramidobacter piscolens W5455</name>
    <dbReference type="NCBI Taxonomy" id="352165"/>
    <lineage>
        <taxon>Bacteria</taxon>
        <taxon>Thermotogati</taxon>
        <taxon>Synergistota</taxon>
        <taxon>Synergistia</taxon>
        <taxon>Synergistales</taxon>
        <taxon>Dethiosulfovibrionaceae</taxon>
        <taxon>Pyramidobacter</taxon>
    </lineage>
</organism>
<dbReference type="PANTHER" id="PTHR10102">
    <property type="entry name" value="DNA-DIRECTED RNA POLYMERASE, MITOCHONDRIAL"/>
    <property type="match status" value="1"/>
</dbReference>
<evidence type="ECO:0000256" key="5">
    <source>
        <dbReference type="ARBA" id="ARBA00022695"/>
    </source>
</evidence>
<dbReference type="Gene3D" id="1.10.150.20">
    <property type="entry name" value="5' to 3' exonuclease, C-terminal subdomain"/>
    <property type="match status" value="1"/>
</dbReference>
<dbReference type="InterPro" id="IPR037159">
    <property type="entry name" value="RNA_POL_N_sf"/>
</dbReference>
<reference evidence="9 10" key="1">
    <citation type="submission" date="2009-12" db="EMBL/GenBank/DDBJ databases">
        <authorList>
            <person name="Shrivastava S."/>
            <person name="Madupu R."/>
            <person name="Durkin A.S."/>
            <person name="Torralba M."/>
            <person name="Methe B."/>
            <person name="Sutton G.G."/>
            <person name="Strausberg R.L."/>
            <person name="Nelson K.E."/>
        </authorList>
    </citation>
    <scope>NUCLEOTIDE SEQUENCE [LARGE SCALE GENOMIC DNA]</scope>
    <source>
        <strain evidence="9 10">W5455</strain>
    </source>
</reference>
<accession>A0ABM9ZSA0</accession>
<proteinExistence type="inferred from homology"/>
<dbReference type="PANTHER" id="PTHR10102:SF0">
    <property type="entry name" value="DNA-DIRECTED RNA POLYMERASE, MITOCHONDRIAL"/>
    <property type="match status" value="1"/>
</dbReference>
<dbReference type="EMBL" id="ADFP01000121">
    <property type="protein sequence ID" value="EFB89737.1"/>
    <property type="molecule type" value="Genomic_DNA"/>
</dbReference>
<evidence type="ECO:0000313" key="9">
    <source>
        <dbReference type="EMBL" id="EFB89737.1"/>
    </source>
</evidence>
<comment type="catalytic activity">
    <reaction evidence="7">
        <text>RNA(n) + a ribonucleoside 5'-triphosphate = RNA(n+1) + diphosphate</text>
        <dbReference type="Rhea" id="RHEA:21248"/>
        <dbReference type="Rhea" id="RHEA-COMP:14527"/>
        <dbReference type="Rhea" id="RHEA-COMP:17342"/>
        <dbReference type="ChEBI" id="CHEBI:33019"/>
        <dbReference type="ChEBI" id="CHEBI:61557"/>
        <dbReference type="ChEBI" id="CHEBI:140395"/>
        <dbReference type="EC" id="2.7.7.6"/>
    </reaction>
</comment>
<keyword evidence="6" id="KW-0804">Transcription</keyword>
<evidence type="ECO:0000256" key="2">
    <source>
        <dbReference type="ARBA" id="ARBA00012418"/>
    </source>
</evidence>
<evidence type="ECO:0000259" key="8">
    <source>
        <dbReference type="SMART" id="SM01311"/>
    </source>
</evidence>
<keyword evidence="10" id="KW-1185">Reference proteome</keyword>
<dbReference type="RefSeq" id="WP_009165742.1">
    <property type="nucleotide sequence ID" value="NZ_ADFP01000121.1"/>
</dbReference>
<feature type="domain" description="DNA-directed RNA polymerase N-terminal" evidence="8">
    <location>
        <begin position="15"/>
        <end position="318"/>
    </location>
</feature>
<dbReference type="PROSITE" id="PS00489">
    <property type="entry name" value="RNA_POL_PHAGE_2"/>
    <property type="match status" value="1"/>
</dbReference>
<dbReference type="Gene3D" id="1.10.287.280">
    <property type="match status" value="1"/>
</dbReference>
<dbReference type="SMART" id="SM01311">
    <property type="entry name" value="RPOL_N"/>
    <property type="match status" value="1"/>
</dbReference>
<evidence type="ECO:0000256" key="7">
    <source>
        <dbReference type="ARBA" id="ARBA00048552"/>
    </source>
</evidence>
<dbReference type="Gene3D" id="1.10.287.260">
    <property type="match status" value="1"/>
</dbReference>
<keyword evidence="4" id="KW-0808">Transferase</keyword>
<dbReference type="InterPro" id="IPR002092">
    <property type="entry name" value="DNA-dir_Rpol_phage-type"/>
</dbReference>
<dbReference type="InterPro" id="IPR024075">
    <property type="entry name" value="DNA-dir_RNA_pol_helix_hairp_sf"/>
</dbReference>